<dbReference type="Proteomes" id="UP000199361">
    <property type="component" value="Unassembled WGS sequence"/>
</dbReference>
<proteinExistence type="predicted"/>
<dbReference type="AlphaFoldDB" id="A0A1I0LVG4"/>
<protein>
    <submittedName>
        <fullName evidence="1">Uncharacterized protein</fullName>
    </submittedName>
</protein>
<name>A0A1I0LVG4_9ACTN</name>
<organism evidence="1 2">
    <name type="scientific">Nonomuraea wenchangensis</name>
    <dbReference type="NCBI Taxonomy" id="568860"/>
    <lineage>
        <taxon>Bacteria</taxon>
        <taxon>Bacillati</taxon>
        <taxon>Actinomycetota</taxon>
        <taxon>Actinomycetes</taxon>
        <taxon>Streptosporangiales</taxon>
        <taxon>Streptosporangiaceae</taxon>
        <taxon>Nonomuraea</taxon>
    </lineage>
</organism>
<evidence type="ECO:0000313" key="1">
    <source>
        <dbReference type="EMBL" id="SEU46765.1"/>
    </source>
</evidence>
<reference evidence="1 2" key="1">
    <citation type="submission" date="2016-10" db="EMBL/GenBank/DDBJ databases">
        <authorList>
            <person name="de Groot N.N."/>
        </authorList>
    </citation>
    <scope>NUCLEOTIDE SEQUENCE [LARGE SCALE GENOMIC DNA]</scope>
    <source>
        <strain evidence="1 2">CGMCC 4.5598</strain>
    </source>
</reference>
<keyword evidence="2" id="KW-1185">Reference proteome</keyword>
<dbReference type="STRING" id="568860.SAMN05421811_127140"/>
<accession>A0A1I0LVG4</accession>
<gene>
    <name evidence="1" type="ORF">SAMN05421811_127140</name>
</gene>
<sequence>MTALFDLDQPCPKCGAAAGVECDPDCLLMQDPADWFDGLEISDADPGL</sequence>
<evidence type="ECO:0000313" key="2">
    <source>
        <dbReference type="Proteomes" id="UP000199361"/>
    </source>
</evidence>
<dbReference type="RefSeq" id="WP_177241241.1">
    <property type="nucleotide sequence ID" value="NZ_FOHX01000027.1"/>
</dbReference>
<dbReference type="EMBL" id="FOHX01000027">
    <property type="protein sequence ID" value="SEU46765.1"/>
    <property type="molecule type" value="Genomic_DNA"/>
</dbReference>